<evidence type="ECO:0000256" key="1">
    <source>
        <dbReference type="SAM" id="Phobius"/>
    </source>
</evidence>
<comment type="caution">
    <text evidence="2">The sequence shown here is derived from an EMBL/GenBank/DDBJ whole genome shotgun (WGS) entry which is preliminary data.</text>
</comment>
<name>A0ABU3EGE7_9RHOB</name>
<proteinExistence type="predicted"/>
<keyword evidence="1" id="KW-0812">Transmembrane</keyword>
<evidence type="ECO:0008006" key="4">
    <source>
        <dbReference type="Google" id="ProtNLM"/>
    </source>
</evidence>
<feature type="transmembrane region" description="Helical" evidence="1">
    <location>
        <begin position="40"/>
        <end position="63"/>
    </location>
</feature>
<dbReference type="RefSeq" id="WP_311760516.1">
    <property type="nucleotide sequence ID" value="NZ_JAVRQI010000012.1"/>
</dbReference>
<gene>
    <name evidence="2" type="ORF">RM190_15645</name>
</gene>
<reference evidence="3" key="1">
    <citation type="submission" date="2023-07" db="EMBL/GenBank/DDBJ databases">
        <title>Characterization of two Paracoccaceae strains isolated from Phycosphere and proposal of Xinfangfangia lacusdiani sp. nov.</title>
        <authorList>
            <person name="Deng Y."/>
            <person name="Zhang Y.Q."/>
        </authorList>
    </citation>
    <scope>NUCLEOTIDE SEQUENCE [LARGE SCALE GENOMIC DNA]</scope>
    <source>
        <strain evidence="3">CPCC 101403</strain>
    </source>
</reference>
<keyword evidence="3" id="KW-1185">Reference proteome</keyword>
<organism evidence="2 3">
    <name type="scientific">Paracoccus broussonetiae</name>
    <dbReference type="NCBI Taxonomy" id="3075834"/>
    <lineage>
        <taxon>Bacteria</taxon>
        <taxon>Pseudomonadati</taxon>
        <taxon>Pseudomonadota</taxon>
        <taxon>Alphaproteobacteria</taxon>
        <taxon>Rhodobacterales</taxon>
        <taxon>Paracoccaceae</taxon>
        <taxon>Paracoccus</taxon>
    </lineage>
</organism>
<dbReference type="EMBL" id="JAVRQI010000012">
    <property type="protein sequence ID" value="MDT1063309.1"/>
    <property type="molecule type" value="Genomic_DNA"/>
</dbReference>
<keyword evidence="1" id="KW-1133">Transmembrane helix</keyword>
<keyword evidence="1" id="KW-0472">Membrane</keyword>
<accession>A0ABU3EGE7</accession>
<dbReference type="Proteomes" id="UP001251085">
    <property type="component" value="Unassembled WGS sequence"/>
</dbReference>
<evidence type="ECO:0000313" key="3">
    <source>
        <dbReference type="Proteomes" id="UP001251085"/>
    </source>
</evidence>
<evidence type="ECO:0000313" key="2">
    <source>
        <dbReference type="EMBL" id="MDT1063309.1"/>
    </source>
</evidence>
<protein>
    <recommendedName>
        <fullName evidence="4">HEPN AbiU2-like domain-containing protein</fullName>
    </recommendedName>
</protein>
<sequence>MPGPQPDDLSGLIPTGEAGLDAILLRVGRLNYAWSNTESLLVHLMAGLSGMAMDAAVVVFLSLSSTRARIELVERLAKQRLASGPERHDLLDLMARFGRFSAVRNRYNHSLWSFQEDGSIATILMRIADRRDRIRIGQRQPLTAEEMARLDQDLDDLSELNRAIWRFLHKHGYPID</sequence>